<dbReference type="KEGG" id="sap:Sulac_1302"/>
<evidence type="ECO:0000313" key="1">
    <source>
        <dbReference type="EMBL" id="AEW04799.1"/>
    </source>
</evidence>
<dbReference type="PANTHER" id="PTHR34472:SF1">
    <property type="entry name" value="SULFUR CARRIER PROTEIN THIS"/>
    <property type="match status" value="1"/>
</dbReference>
<name>G8TVV5_SULAD</name>
<dbReference type="InterPro" id="IPR012675">
    <property type="entry name" value="Beta-grasp_dom_sf"/>
</dbReference>
<reference evidence="1 2" key="2">
    <citation type="journal article" date="2012" name="Stand. Genomic Sci.">
        <title>Complete genome sequence of the moderately thermophilic mineral-sulfide-oxidizing firmicute Sulfobacillus acidophilus type strain (NAL(T)).</title>
        <authorList>
            <person name="Anderson I."/>
            <person name="Chertkov O."/>
            <person name="Chen A."/>
            <person name="Saunders E."/>
            <person name="Lapidus A."/>
            <person name="Nolan M."/>
            <person name="Lucas S."/>
            <person name="Hammon N."/>
            <person name="Deshpande S."/>
            <person name="Cheng J.F."/>
            <person name="Han C."/>
            <person name="Tapia R."/>
            <person name="Goodwin L.A."/>
            <person name="Pitluck S."/>
            <person name="Liolios K."/>
            <person name="Pagani I."/>
            <person name="Ivanova N."/>
            <person name="Mikhailova N."/>
            <person name="Pati A."/>
            <person name="Palaniappan K."/>
            <person name="Land M."/>
            <person name="Pan C."/>
            <person name="Rohde M."/>
            <person name="Pukall R."/>
            <person name="Goker M."/>
            <person name="Detter J.C."/>
            <person name="Woyke T."/>
            <person name="Bristow J."/>
            <person name="Eisen J.A."/>
            <person name="Markowitz V."/>
            <person name="Hugenholtz P."/>
            <person name="Kyrpides N.C."/>
            <person name="Klenk H.P."/>
            <person name="Mavromatis K."/>
        </authorList>
    </citation>
    <scope>NUCLEOTIDE SEQUENCE [LARGE SCALE GENOMIC DNA]</scope>
    <source>
        <strain evidence="2">ATCC 700253 / DSM 10332 / NAL</strain>
    </source>
</reference>
<gene>
    <name evidence="1" type="ordered locus">Sulac_1302</name>
</gene>
<dbReference type="PANTHER" id="PTHR34472">
    <property type="entry name" value="SULFUR CARRIER PROTEIN THIS"/>
    <property type="match status" value="1"/>
</dbReference>
<dbReference type="EMBL" id="CP003179">
    <property type="protein sequence ID" value="AEW04799.1"/>
    <property type="molecule type" value="Genomic_DNA"/>
</dbReference>
<dbReference type="CDD" id="cd00565">
    <property type="entry name" value="Ubl_ThiS"/>
    <property type="match status" value="1"/>
</dbReference>
<dbReference type="InterPro" id="IPR003749">
    <property type="entry name" value="ThiS/MoaD-like"/>
</dbReference>
<dbReference type="STRING" id="679936.Sulac_1302"/>
<organism evidence="1 2">
    <name type="scientific">Sulfobacillus acidophilus (strain ATCC 700253 / DSM 10332 / NAL)</name>
    <dbReference type="NCBI Taxonomy" id="679936"/>
    <lineage>
        <taxon>Bacteria</taxon>
        <taxon>Bacillati</taxon>
        <taxon>Bacillota</taxon>
        <taxon>Clostridia</taxon>
        <taxon>Eubacteriales</taxon>
        <taxon>Clostridiales Family XVII. Incertae Sedis</taxon>
        <taxon>Sulfobacillus</taxon>
    </lineage>
</organism>
<dbReference type="AlphaFoldDB" id="G8TVV5"/>
<dbReference type="InterPro" id="IPR010035">
    <property type="entry name" value="Thi_S"/>
</dbReference>
<reference evidence="2" key="1">
    <citation type="submission" date="2011-12" db="EMBL/GenBank/DDBJ databases">
        <title>The complete genome of chromosome of Sulfobacillus acidophilus DSM 10332.</title>
        <authorList>
            <person name="Lucas S."/>
            <person name="Han J."/>
            <person name="Lapidus A."/>
            <person name="Bruce D."/>
            <person name="Goodwin L."/>
            <person name="Pitluck S."/>
            <person name="Peters L."/>
            <person name="Kyrpides N."/>
            <person name="Mavromatis K."/>
            <person name="Ivanova N."/>
            <person name="Mikhailova N."/>
            <person name="Chertkov O."/>
            <person name="Saunders E."/>
            <person name="Detter J.C."/>
            <person name="Tapia R."/>
            <person name="Han C."/>
            <person name="Land M."/>
            <person name="Hauser L."/>
            <person name="Markowitz V."/>
            <person name="Cheng J.-F."/>
            <person name="Hugenholtz P."/>
            <person name="Woyke T."/>
            <person name="Wu D."/>
            <person name="Pukall R."/>
            <person name="Gehrich-Schroeter G."/>
            <person name="Schneider S."/>
            <person name="Klenk H.-P."/>
            <person name="Eisen J.A."/>
        </authorList>
    </citation>
    <scope>NUCLEOTIDE SEQUENCE [LARGE SCALE GENOMIC DNA]</scope>
    <source>
        <strain evidence="2">ATCC 700253 / DSM 10332 / NAL</strain>
    </source>
</reference>
<proteinExistence type="predicted"/>
<dbReference type="Pfam" id="PF02597">
    <property type="entry name" value="ThiS"/>
    <property type="match status" value="1"/>
</dbReference>
<dbReference type="NCBIfam" id="TIGR01683">
    <property type="entry name" value="thiS"/>
    <property type="match status" value="1"/>
</dbReference>
<dbReference type="SUPFAM" id="SSF54285">
    <property type="entry name" value="MoaD/ThiS"/>
    <property type="match status" value="1"/>
</dbReference>
<dbReference type="PATRIC" id="fig|679936.5.peg.1365"/>
<accession>G8TVV5</accession>
<dbReference type="Gene3D" id="3.10.20.30">
    <property type="match status" value="1"/>
</dbReference>
<evidence type="ECO:0000313" key="2">
    <source>
        <dbReference type="Proteomes" id="UP000005439"/>
    </source>
</evidence>
<keyword evidence="2" id="KW-1185">Reference proteome</keyword>
<protein>
    <submittedName>
        <fullName evidence="1">Thiamine biosynthesis protein ThiS</fullName>
    </submittedName>
</protein>
<dbReference type="InterPro" id="IPR016155">
    <property type="entry name" value="Mopterin_synth/thiamin_S_b"/>
</dbReference>
<dbReference type="HOGENOM" id="CLU_174611_3_0_9"/>
<sequence>MTVSINGEPRTVPDGLTVGELLDWLGVTRQAVAVMLDRQIVPKEAFATRQLNPEAAIEIIRFVGGG</sequence>
<dbReference type="Proteomes" id="UP000005439">
    <property type="component" value="Chromosome"/>
</dbReference>